<feature type="compositionally biased region" description="Basic and acidic residues" evidence="1">
    <location>
        <begin position="255"/>
        <end position="274"/>
    </location>
</feature>
<proteinExistence type="predicted"/>
<gene>
    <name evidence="2" type="ORF">EJ04DRAFT_26563</name>
</gene>
<feature type="region of interest" description="Disordered" evidence="1">
    <location>
        <begin position="1"/>
        <end position="27"/>
    </location>
</feature>
<organism evidence="2 3">
    <name type="scientific">Polyplosphaeria fusca</name>
    <dbReference type="NCBI Taxonomy" id="682080"/>
    <lineage>
        <taxon>Eukaryota</taxon>
        <taxon>Fungi</taxon>
        <taxon>Dikarya</taxon>
        <taxon>Ascomycota</taxon>
        <taxon>Pezizomycotina</taxon>
        <taxon>Dothideomycetes</taxon>
        <taxon>Pleosporomycetidae</taxon>
        <taxon>Pleosporales</taxon>
        <taxon>Tetraplosphaeriaceae</taxon>
        <taxon>Polyplosphaeria</taxon>
    </lineage>
</organism>
<reference evidence="2" key="1">
    <citation type="journal article" date="2020" name="Stud. Mycol.">
        <title>101 Dothideomycetes genomes: a test case for predicting lifestyles and emergence of pathogens.</title>
        <authorList>
            <person name="Haridas S."/>
            <person name="Albert R."/>
            <person name="Binder M."/>
            <person name="Bloem J."/>
            <person name="Labutti K."/>
            <person name="Salamov A."/>
            <person name="Andreopoulos B."/>
            <person name="Baker S."/>
            <person name="Barry K."/>
            <person name="Bills G."/>
            <person name="Bluhm B."/>
            <person name="Cannon C."/>
            <person name="Castanera R."/>
            <person name="Culley D."/>
            <person name="Daum C."/>
            <person name="Ezra D."/>
            <person name="Gonzalez J."/>
            <person name="Henrissat B."/>
            <person name="Kuo A."/>
            <person name="Liang C."/>
            <person name="Lipzen A."/>
            <person name="Lutzoni F."/>
            <person name="Magnuson J."/>
            <person name="Mondo S."/>
            <person name="Nolan M."/>
            <person name="Ohm R."/>
            <person name="Pangilinan J."/>
            <person name="Park H.-J."/>
            <person name="Ramirez L."/>
            <person name="Alfaro M."/>
            <person name="Sun H."/>
            <person name="Tritt A."/>
            <person name="Yoshinaga Y."/>
            <person name="Zwiers L.-H."/>
            <person name="Turgeon B."/>
            <person name="Goodwin S."/>
            <person name="Spatafora J."/>
            <person name="Crous P."/>
            <person name="Grigoriev I."/>
        </authorList>
    </citation>
    <scope>NUCLEOTIDE SEQUENCE</scope>
    <source>
        <strain evidence="2">CBS 125425</strain>
    </source>
</reference>
<feature type="compositionally biased region" description="Polar residues" evidence="1">
    <location>
        <begin position="109"/>
        <end position="124"/>
    </location>
</feature>
<sequence length="274" mass="30502">MSFSIRPKAQPASPARPPSSGSTIRAVTPSPDLFEALQNYNLFTSTPRRETNVTQEELLPGTRSQLSRVTLSLTRVVDAHIVEELRAFEASEGNSLIAPRAYQRPPFTRDTSSIYSQSTNNTPLRRSGRASPPKRPLSASPHKKSSLGPTLEEKESHTSLRQFPAPPGMPIWFPDAYSDSETDVSGLIREEELMKGAKKSRKAVTMDRAGTPTPMTVSQRRSQFIDLGEQEQERILNEVVDIQDMVRTAGPTQPECEKSEESKSEVDRYGEEQM</sequence>
<dbReference type="AlphaFoldDB" id="A0A9P4V7U2"/>
<feature type="region of interest" description="Disordered" evidence="1">
    <location>
        <begin position="247"/>
        <end position="274"/>
    </location>
</feature>
<dbReference type="EMBL" id="ML996107">
    <property type="protein sequence ID" value="KAF2738795.1"/>
    <property type="molecule type" value="Genomic_DNA"/>
</dbReference>
<evidence type="ECO:0000313" key="3">
    <source>
        <dbReference type="Proteomes" id="UP000799444"/>
    </source>
</evidence>
<evidence type="ECO:0000313" key="2">
    <source>
        <dbReference type="EMBL" id="KAF2738795.1"/>
    </source>
</evidence>
<keyword evidence="3" id="KW-1185">Reference proteome</keyword>
<dbReference type="Proteomes" id="UP000799444">
    <property type="component" value="Unassembled WGS sequence"/>
</dbReference>
<evidence type="ECO:0000256" key="1">
    <source>
        <dbReference type="SAM" id="MobiDB-lite"/>
    </source>
</evidence>
<comment type="caution">
    <text evidence="2">The sequence shown here is derived from an EMBL/GenBank/DDBJ whole genome shotgun (WGS) entry which is preliminary data.</text>
</comment>
<accession>A0A9P4V7U2</accession>
<feature type="region of interest" description="Disordered" evidence="1">
    <location>
        <begin position="200"/>
        <end position="219"/>
    </location>
</feature>
<protein>
    <submittedName>
        <fullName evidence="2">Uncharacterized protein</fullName>
    </submittedName>
</protein>
<feature type="region of interest" description="Disordered" evidence="1">
    <location>
        <begin position="99"/>
        <end position="167"/>
    </location>
</feature>
<name>A0A9P4V7U2_9PLEO</name>